<evidence type="ECO:0000256" key="1">
    <source>
        <dbReference type="SAM" id="MobiDB-lite"/>
    </source>
</evidence>
<evidence type="ECO:0000313" key="2">
    <source>
        <dbReference type="EMBL" id="NWU12323.1"/>
    </source>
</evidence>
<gene>
    <name evidence="2" type="primary">Rnf4_0</name>
    <name evidence="2" type="ORF">CEPORN_R09531</name>
</gene>
<dbReference type="EMBL" id="VZRE01009109">
    <property type="protein sequence ID" value="NWU12323.1"/>
    <property type="molecule type" value="Genomic_DNA"/>
</dbReference>
<name>A0A7K5U6U6_CEPOR</name>
<sequence>RKRRGQAVKSKRARKQTRLLTSSAGGASEAEPIDLEQNGTLYFELAVEEIIDFPGEYSGLEVTNLTGDDSVVWEHKEKHPLVSEAADENSPVLPVRDNEQVPVNDDEYVTEKVGINGCSFWICSRLGNGNQPRGVQFAWIFTHRFCERLFLSTLHGHLFCSRCLPVAFETARSCPISRAELTYDDYHPVYV</sequence>
<dbReference type="AlphaFoldDB" id="A0A7K5U6U6"/>
<dbReference type="Gene3D" id="3.30.40.10">
    <property type="entry name" value="Zinc/RING finger domain, C3HC4 (zinc finger)"/>
    <property type="match status" value="1"/>
</dbReference>
<accession>A0A7K5U6U6</accession>
<dbReference type="SUPFAM" id="SSF57850">
    <property type="entry name" value="RING/U-box"/>
    <property type="match status" value="1"/>
</dbReference>
<comment type="caution">
    <text evidence="2">The sequence shown here is derived from an EMBL/GenBank/DDBJ whole genome shotgun (WGS) entry which is preliminary data.</text>
</comment>
<dbReference type="GO" id="GO:0016874">
    <property type="term" value="F:ligase activity"/>
    <property type="evidence" value="ECO:0007669"/>
    <property type="project" value="UniProtKB-KW"/>
</dbReference>
<keyword evidence="3" id="KW-1185">Reference proteome</keyword>
<protein>
    <submittedName>
        <fullName evidence="2">RNF4 ligase</fullName>
    </submittedName>
</protein>
<feature type="non-terminal residue" evidence="2">
    <location>
        <position position="1"/>
    </location>
</feature>
<evidence type="ECO:0000313" key="3">
    <source>
        <dbReference type="Proteomes" id="UP000543364"/>
    </source>
</evidence>
<dbReference type="Proteomes" id="UP000543364">
    <property type="component" value="Unassembled WGS sequence"/>
</dbReference>
<dbReference type="InterPro" id="IPR013083">
    <property type="entry name" value="Znf_RING/FYVE/PHD"/>
</dbReference>
<organism evidence="2 3">
    <name type="scientific">Cephalopterus ornatus</name>
    <name type="common">Amazonian umbrellabird</name>
    <dbReference type="NCBI Taxonomy" id="114276"/>
    <lineage>
        <taxon>Eukaryota</taxon>
        <taxon>Metazoa</taxon>
        <taxon>Chordata</taxon>
        <taxon>Craniata</taxon>
        <taxon>Vertebrata</taxon>
        <taxon>Euteleostomi</taxon>
        <taxon>Archelosauria</taxon>
        <taxon>Archosauria</taxon>
        <taxon>Dinosauria</taxon>
        <taxon>Saurischia</taxon>
        <taxon>Theropoda</taxon>
        <taxon>Coelurosauria</taxon>
        <taxon>Aves</taxon>
        <taxon>Neognathae</taxon>
        <taxon>Neoaves</taxon>
        <taxon>Telluraves</taxon>
        <taxon>Australaves</taxon>
        <taxon>Passeriformes</taxon>
        <taxon>Cotingidae</taxon>
        <taxon>Cephalopterus</taxon>
    </lineage>
</organism>
<feature type="compositionally biased region" description="Basic residues" evidence="1">
    <location>
        <begin position="1"/>
        <end position="17"/>
    </location>
</feature>
<feature type="non-terminal residue" evidence="2">
    <location>
        <position position="191"/>
    </location>
</feature>
<reference evidence="2 3" key="1">
    <citation type="submission" date="2019-09" db="EMBL/GenBank/DDBJ databases">
        <title>Bird 10,000 Genomes (B10K) Project - Family phase.</title>
        <authorList>
            <person name="Zhang G."/>
        </authorList>
    </citation>
    <scope>NUCLEOTIDE SEQUENCE [LARGE SCALE GENOMIC DNA]</scope>
    <source>
        <strain evidence="2">B10K-DU-001-01</strain>
        <tissue evidence="2">Muscle</tissue>
    </source>
</reference>
<feature type="region of interest" description="Disordered" evidence="1">
    <location>
        <begin position="1"/>
        <end position="31"/>
    </location>
</feature>
<proteinExistence type="predicted"/>
<keyword evidence="2" id="KW-0436">Ligase</keyword>